<keyword evidence="3" id="KW-1185">Reference proteome</keyword>
<evidence type="ECO:0000313" key="2">
    <source>
        <dbReference type="EMBL" id="VBB18360.1"/>
    </source>
</evidence>
<dbReference type="EMBL" id="UPSH01000001">
    <property type="protein sequence ID" value="VBB18360.1"/>
    <property type="molecule type" value="Genomic_DNA"/>
</dbReference>
<keyword evidence="1" id="KW-1133">Transmembrane helix</keyword>
<keyword evidence="1" id="KW-0812">Transmembrane</keyword>
<accession>A0A5K0U960</accession>
<name>A0A5K0U960_9VIRU</name>
<keyword evidence="1" id="KW-0472">Membrane</keyword>
<evidence type="ECO:0000256" key="1">
    <source>
        <dbReference type="SAM" id="Phobius"/>
    </source>
</evidence>
<protein>
    <submittedName>
        <fullName evidence="2">Uncharacterized protein</fullName>
    </submittedName>
</protein>
<feature type="transmembrane region" description="Helical" evidence="1">
    <location>
        <begin position="47"/>
        <end position="66"/>
    </location>
</feature>
<comment type="caution">
    <text evidence="2">The sequence shown here is derived from an EMBL/GenBank/DDBJ whole genome shotgun (WGS) entry which is preliminary data.</text>
</comment>
<gene>
    <name evidence="2" type="ORF">YASMINEVIRUS_823</name>
</gene>
<sequence length="78" mass="9005">MDYPIEYSSYEPISNSYNNFDCNFQSPSLLNLNKLFFNIKNGNYEVVVMWFLLITTIVIILALAVSDADDRAETERSL</sequence>
<proteinExistence type="predicted"/>
<organism evidence="2 3">
    <name type="scientific">Yasminevirus sp. GU-2018</name>
    <dbReference type="NCBI Taxonomy" id="2420051"/>
    <lineage>
        <taxon>Viruses</taxon>
        <taxon>Varidnaviria</taxon>
        <taxon>Bamfordvirae</taxon>
        <taxon>Nucleocytoviricota</taxon>
        <taxon>Megaviricetes</taxon>
        <taxon>Imitervirales</taxon>
        <taxon>Mimiviridae</taxon>
        <taxon>Klosneuvirinae</taxon>
        <taxon>Yasminevirus</taxon>
        <taxon>Yasminevirus saudimassiliense</taxon>
    </lineage>
</organism>
<reference evidence="2 3" key="1">
    <citation type="submission" date="2018-10" db="EMBL/GenBank/DDBJ databases">
        <authorList>
            <consortium name="IHU Genomes"/>
        </authorList>
    </citation>
    <scope>NUCLEOTIDE SEQUENCE [LARGE SCALE GENOMIC DNA]</scope>
    <source>
        <strain evidence="2 3">A1</strain>
    </source>
</reference>
<dbReference type="Proteomes" id="UP000594342">
    <property type="component" value="Unassembled WGS sequence"/>
</dbReference>
<evidence type="ECO:0000313" key="3">
    <source>
        <dbReference type="Proteomes" id="UP000594342"/>
    </source>
</evidence>